<dbReference type="InterPro" id="IPR051087">
    <property type="entry name" value="Mitochondrial_ACSM"/>
</dbReference>
<proteinExistence type="inferred from homology"/>
<feature type="domain" description="AMP-binding enzyme C-terminal" evidence="6">
    <location>
        <begin position="465"/>
        <end position="542"/>
    </location>
</feature>
<evidence type="ECO:0000256" key="1">
    <source>
        <dbReference type="ARBA" id="ARBA00006432"/>
    </source>
</evidence>
<evidence type="ECO:0000313" key="7">
    <source>
        <dbReference type="EMBL" id="NIH52295.1"/>
    </source>
</evidence>
<dbReference type="SUPFAM" id="SSF56801">
    <property type="entry name" value="Acetyl-CoA synthetase-like"/>
    <property type="match status" value="1"/>
</dbReference>
<evidence type="ECO:0000259" key="5">
    <source>
        <dbReference type="Pfam" id="PF00501"/>
    </source>
</evidence>
<dbReference type="RefSeq" id="WP_167146642.1">
    <property type="nucleotide sequence ID" value="NZ_JAAMOX010000001.1"/>
</dbReference>
<reference evidence="7 8" key="1">
    <citation type="submission" date="2020-02" db="EMBL/GenBank/DDBJ databases">
        <title>Sequencing the genomes of 1000 actinobacteria strains.</title>
        <authorList>
            <person name="Klenk H.-P."/>
        </authorList>
    </citation>
    <scope>NUCLEOTIDE SEQUENCE [LARGE SCALE GENOMIC DNA]</scope>
    <source>
        <strain evidence="7 8">DSM 27960</strain>
    </source>
</reference>
<dbReference type="Proteomes" id="UP000541033">
    <property type="component" value="Unassembled WGS sequence"/>
</dbReference>
<dbReference type="GO" id="GO:0003987">
    <property type="term" value="F:acetate-CoA ligase activity"/>
    <property type="evidence" value="ECO:0007669"/>
    <property type="project" value="UniProtKB-EC"/>
</dbReference>
<dbReference type="PROSITE" id="PS00455">
    <property type="entry name" value="AMP_BINDING"/>
    <property type="match status" value="1"/>
</dbReference>
<dbReference type="Gene3D" id="3.40.50.12780">
    <property type="entry name" value="N-terminal domain of ligase-like"/>
    <property type="match status" value="1"/>
</dbReference>
<dbReference type="GO" id="GO:0006637">
    <property type="term" value="P:acyl-CoA metabolic process"/>
    <property type="evidence" value="ECO:0007669"/>
    <property type="project" value="TreeGrafter"/>
</dbReference>
<accession>A0A7X5QYP3</accession>
<dbReference type="InterPro" id="IPR042099">
    <property type="entry name" value="ANL_N_sf"/>
</dbReference>
<dbReference type="InterPro" id="IPR020845">
    <property type="entry name" value="AMP-binding_CS"/>
</dbReference>
<dbReference type="Pfam" id="PF00501">
    <property type="entry name" value="AMP-binding"/>
    <property type="match status" value="1"/>
</dbReference>
<dbReference type="GO" id="GO:0005524">
    <property type="term" value="F:ATP binding"/>
    <property type="evidence" value="ECO:0007669"/>
    <property type="project" value="UniProtKB-KW"/>
</dbReference>
<keyword evidence="2 7" id="KW-0436">Ligase</keyword>
<keyword evidence="8" id="KW-1185">Reference proteome</keyword>
<evidence type="ECO:0000313" key="8">
    <source>
        <dbReference type="Proteomes" id="UP000541033"/>
    </source>
</evidence>
<dbReference type="Gene3D" id="3.30.300.30">
    <property type="match status" value="1"/>
</dbReference>
<dbReference type="EMBL" id="JAAMOX010000001">
    <property type="protein sequence ID" value="NIH52295.1"/>
    <property type="molecule type" value="Genomic_DNA"/>
</dbReference>
<keyword evidence="3" id="KW-0547">Nucleotide-binding</keyword>
<dbReference type="EC" id="6.2.1.1" evidence="7"/>
<sequence length="576" mass="63295">MSESPATAAFREARDGLLQNRTDYEAAVSSFQWPDVGPSFNWATDWFDAIARGNRNTALWIAEEDGSELKVSYEEMSRRSDQVANWLREHGVQRGDHVLLMLGNQVELWELMLAIIKLGAVIMPTTTVLGANELVDRIVRGGVAHVIANSVDTPKFADISGNFGRISVGGPDEGWLDYSASAGASDARPADGRFCETLTEDPLLIYFTSGTTSKPKMVVHSQVSYPVGHLATMYWLGVRPGDVHLAISSPGWGKHAWSCFFAPWNAEATVFVYNYSKFNSSQLDAELIRAGVTTFCAPPTVWRMLIQMQETRGPGQLRELLSAGEPLNPEVISQIQRLWGLPIRDGYGQTETTALIANTPGSPMKAGSMGRPLPGNRVVLLDTVTGQPAPDGPVEEAEICLDLSEEPLNLMTGYLADPEREAAARAGGYFHTGDVASRDADGLISYIGRTDDVFKSSDFKVSPFEVESILIEHPAVAEAAVVPAPDAVRQSIPKAYIVLTDGWQPTEETAFAVLKHCRENLPPYMRIRRVEFAELPKTISGKIRRVELRQYEIDAVAVGVPRSGEWREEHFPHLKA</sequence>
<evidence type="ECO:0000256" key="3">
    <source>
        <dbReference type="ARBA" id="ARBA00022741"/>
    </source>
</evidence>
<dbReference type="GO" id="GO:0006633">
    <property type="term" value="P:fatty acid biosynthetic process"/>
    <property type="evidence" value="ECO:0007669"/>
    <property type="project" value="TreeGrafter"/>
</dbReference>
<evidence type="ECO:0000256" key="4">
    <source>
        <dbReference type="ARBA" id="ARBA00022840"/>
    </source>
</evidence>
<comment type="caution">
    <text evidence="7">The sequence shown here is derived from an EMBL/GenBank/DDBJ whole genome shotgun (WGS) entry which is preliminary data.</text>
</comment>
<evidence type="ECO:0000256" key="2">
    <source>
        <dbReference type="ARBA" id="ARBA00022598"/>
    </source>
</evidence>
<dbReference type="GO" id="GO:0015645">
    <property type="term" value="F:fatty acid ligase activity"/>
    <property type="evidence" value="ECO:0007669"/>
    <property type="project" value="TreeGrafter"/>
</dbReference>
<dbReference type="FunFam" id="3.30.300.30:FF:000028">
    <property type="entry name" value="AMP-dependent synthetase"/>
    <property type="match status" value="1"/>
</dbReference>
<keyword evidence="4" id="KW-0067">ATP-binding</keyword>
<gene>
    <name evidence="7" type="ORF">FHX76_000163</name>
</gene>
<dbReference type="GO" id="GO:0004321">
    <property type="term" value="F:fatty-acyl-CoA synthase activity"/>
    <property type="evidence" value="ECO:0007669"/>
    <property type="project" value="TreeGrafter"/>
</dbReference>
<evidence type="ECO:0000259" key="6">
    <source>
        <dbReference type="Pfam" id="PF13193"/>
    </source>
</evidence>
<feature type="domain" description="AMP-dependent synthetase/ligase" evidence="5">
    <location>
        <begin position="62"/>
        <end position="415"/>
    </location>
</feature>
<dbReference type="Pfam" id="PF13193">
    <property type="entry name" value="AMP-binding_C"/>
    <property type="match status" value="1"/>
</dbReference>
<dbReference type="InterPro" id="IPR045851">
    <property type="entry name" value="AMP-bd_C_sf"/>
</dbReference>
<dbReference type="PANTHER" id="PTHR43605:SF10">
    <property type="entry name" value="ACYL-COA SYNTHETASE MEDIUM CHAIN FAMILY MEMBER 3"/>
    <property type="match status" value="1"/>
</dbReference>
<organism evidence="7 8">
    <name type="scientific">Lysinibacter cavernae</name>
    <dbReference type="NCBI Taxonomy" id="1640652"/>
    <lineage>
        <taxon>Bacteria</taxon>
        <taxon>Bacillati</taxon>
        <taxon>Actinomycetota</taxon>
        <taxon>Actinomycetes</taxon>
        <taxon>Micrococcales</taxon>
        <taxon>Microbacteriaceae</taxon>
        <taxon>Lysinibacter</taxon>
    </lineage>
</organism>
<protein>
    <submittedName>
        <fullName evidence="7">Acetyl-CoA synthetase</fullName>
        <ecNumber evidence="7">6.2.1.1</ecNumber>
    </submittedName>
</protein>
<dbReference type="InterPro" id="IPR000873">
    <property type="entry name" value="AMP-dep_synth/lig_dom"/>
</dbReference>
<dbReference type="InterPro" id="IPR025110">
    <property type="entry name" value="AMP-bd_C"/>
</dbReference>
<dbReference type="PANTHER" id="PTHR43605">
    <property type="entry name" value="ACYL-COENZYME A SYNTHETASE"/>
    <property type="match status" value="1"/>
</dbReference>
<comment type="similarity">
    <text evidence="1">Belongs to the ATP-dependent AMP-binding enzyme family.</text>
</comment>
<dbReference type="AlphaFoldDB" id="A0A7X5QYP3"/>
<name>A0A7X5QYP3_9MICO</name>